<feature type="compositionally biased region" description="Basic and acidic residues" evidence="1">
    <location>
        <begin position="188"/>
        <end position="206"/>
    </location>
</feature>
<sequence>MVSSFIQVNATRRRRTLDRPAGDSSETDGEGKEHSHLAYDDDLKVAESAAANGRTAGRPRYDDDGVNSRTPPREKAGTLLDKSAASRKPAKPDCHSDGKPLLTHPPFFTSLAEPLLIAREPPPTSGTGTDPFSTKELRSQQQPETDGARGIVSDPPPYLGGKKSIDSWCRVPIPRPAEGPPVQQGIGRRHETSVPKASEQIEHSSQTDEQQPGPAASKQRWRQTWG</sequence>
<evidence type="ECO:0000313" key="3">
    <source>
        <dbReference type="Proteomes" id="UP000639643"/>
    </source>
</evidence>
<proteinExistence type="predicted"/>
<feature type="region of interest" description="Disordered" evidence="1">
    <location>
        <begin position="1"/>
        <end position="226"/>
    </location>
</feature>
<feature type="compositionally biased region" description="Basic and acidic residues" evidence="1">
    <location>
        <begin position="29"/>
        <end position="45"/>
    </location>
</feature>
<comment type="caution">
    <text evidence="2">The sequence shown here is derived from an EMBL/GenBank/DDBJ whole genome shotgun (WGS) entry which is preliminary data.</text>
</comment>
<feature type="compositionally biased region" description="Polar residues" evidence="1">
    <location>
        <begin position="1"/>
        <end position="10"/>
    </location>
</feature>
<dbReference type="EMBL" id="WIGM01000010">
    <property type="protein sequence ID" value="KAF6844801.1"/>
    <property type="molecule type" value="Genomic_DNA"/>
</dbReference>
<evidence type="ECO:0000313" key="2">
    <source>
        <dbReference type="EMBL" id="KAF6844801.1"/>
    </source>
</evidence>
<protein>
    <submittedName>
        <fullName evidence="2">Uncharacterized protein</fullName>
    </submittedName>
</protein>
<reference evidence="2" key="1">
    <citation type="journal article" date="2020" name="Phytopathology">
        <title>Genome Sequence Resources of Colletotrichum truncatum, C. plurivorum, C. musicola, and C. sojae: Four Species Pathogenic to Soybean (Glycine max).</title>
        <authorList>
            <person name="Rogerio F."/>
            <person name="Boufleur T.R."/>
            <person name="Ciampi-Guillardi M."/>
            <person name="Sukno S.A."/>
            <person name="Thon M.R."/>
            <person name="Massola Junior N.S."/>
            <person name="Baroncelli R."/>
        </authorList>
    </citation>
    <scope>NUCLEOTIDE SEQUENCE</scope>
    <source>
        <strain evidence="2">LFN0074</strain>
    </source>
</reference>
<evidence type="ECO:0000256" key="1">
    <source>
        <dbReference type="SAM" id="MobiDB-lite"/>
    </source>
</evidence>
<name>A0A8H6NYD1_9PEZI</name>
<accession>A0A8H6NYD1</accession>
<organism evidence="2 3">
    <name type="scientific">Colletotrichum musicola</name>
    <dbReference type="NCBI Taxonomy" id="2175873"/>
    <lineage>
        <taxon>Eukaryota</taxon>
        <taxon>Fungi</taxon>
        <taxon>Dikarya</taxon>
        <taxon>Ascomycota</taxon>
        <taxon>Pezizomycotina</taxon>
        <taxon>Sordariomycetes</taxon>
        <taxon>Hypocreomycetidae</taxon>
        <taxon>Glomerellales</taxon>
        <taxon>Glomerellaceae</taxon>
        <taxon>Colletotrichum</taxon>
        <taxon>Colletotrichum orchidearum species complex</taxon>
    </lineage>
</organism>
<gene>
    <name evidence="2" type="ORF">CMUS01_00735</name>
</gene>
<keyword evidence="3" id="KW-1185">Reference proteome</keyword>
<dbReference type="Proteomes" id="UP000639643">
    <property type="component" value="Unassembled WGS sequence"/>
</dbReference>
<dbReference type="AlphaFoldDB" id="A0A8H6NYD1"/>